<protein>
    <submittedName>
        <fullName evidence="1">Uncharacterized protein</fullName>
    </submittedName>
</protein>
<dbReference type="Gramene" id="OE9A073454T1">
    <property type="protein sequence ID" value="OE9A073454C1"/>
    <property type="gene ID" value="OE9A073454"/>
</dbReference>
<proteinExistence type="predicted"/>
<organism evidence="1 2">
    <name type="scientific">Olea europaea subsp. europaea</name>
    <dbReference type="NCBI Taxonomy" id="158383"/>
    <lineage>
        <taxon>Eukaryota</taxon>
        <taxon>Viridiplantae</taxon>
        <taxon>Streptophyta</taxon>
        <taxon>Embryophyta</taxon>
        <taxon>Tracheophyta</taxon>
        <taxon>Spermatophyta</taxon>
        <taxon>Magnoliopsida</taxon>
        <taxon>eudicotyledons</taxon>
        <taxon>Gunneridae</taxon>
        <taxon>Pentapetalae</taxon>
        <taxon>asterids</taxon>
        <taxon>lamiids</taxon>
        <taxon>Lamiales</taxon>
        <taxon>Oleaceae</taxon>
        <taxon>Oleeae</taxon>
        <taxon>Olea</taxon>
    </lineage>
</organism>
<dbReference type="AlphaFoldDB" id="A0A8S0REK5"/>
<keyword evidence="2" id="KW-1185">Reference proteome</keyword>
<comment type="caution">
    <text evidence="1">The sequence shown here is derived from an EMBL/GenBank/DDBJ whole genome shotgun (WGS) entry which is preliminary data.</text>
</comment>
<dbReference type="OrthoDB" id="10608771at2759"/>
<evidence type="ECO:0000313" key="1">
    <source>
        <dbReference type="EMBL" id="CAA2977465.1"/>
    </source>
</evidence>
<dbReference type="Proteomes" id="UP000594638">
    <property type="component" value="Unassembled WGS sequence"/>
</dbReference>
<name>A0A8S0REK5_OLEEU</name>
<gene>
    <name evidence="1" type="ORF">OLEA9_A073454</name>
</gene>
<evidence type="ECO:0000313" key="2">
    <source>
        <dbReference type="Proteomes" id="UP000594638"/>
    </source>
</evidence>
<reference evidence="1 2" key="1">
    <citation type="submission" date="2019-12" db="EMBL/GenBank/DDBJ databases">
        <authorList>
            <person name="Alioto T."/>
            <person name="Alioto T."/>
            <person name="Gomez Garrido J."/>
        </authorList>
    </citation>
    <scope>NUCLEOTIDE SEQUENCE [LARGE SCALE GENOMIC DNA]</scope>
</reference>
<sequence>MISRLDAQACQLPPKKGEKDGGIKCAVHAGLRGCWNFTDDWIGFICIHSFNSLLCCFLPECQGNFLISLVSIPGKQVVSWKFNKDSTFLSSVNVQFLCINELCTLS</sequence>
<dbReference type="EMBL" id="CACTIH010003609">
    <property type="protein sequence ID" value="CAA2977465.1"/>
    <property type="molecule type" value="Genomic_DNA"/>
</dbReference>
<accession>A0A8S0REK5</accession>